<dbReference type="SUPFAM" id="SSF54495">
    <property type="entry name" value="UBC-like"/>
    <property type="match status" value="1"/>
</dbReference>
<feature type="compositionally biased region" description="Basic residues" evidence="4">
    <location>
        <begin position="305"/>
        <end position="314"/>
    </location>
</feature>
<evidence type="ECO:0000256" key="2">
    <source>
        <dbReference type="ARBA" id="ARBA00022833"/>
    </source>
</evidence>
<dbReference type="PANTHER" id="PTHR13198">
    <property type="entry name" value="RING FINGER PROTEIN 25"/>
    <property type="match status" value="1"/>
</dbReference>
<feature type="compositionally biased region" description="Polar residues" evidence="4">
    <location>
        <begin position="454"/>
        <end position="469"/>
    </location>
</feature>
<dbReference type="Gene3D" id="3.10.110.10">
    <property type="entry name" value="Ubiquitin Conjugating Enzyme"/>
    <property type="match status" value="1"/>
</dbReference>
<dbReference type="GO" id="GO:0010468">
    <property type="term" value="P:regulation of gene expression"/>
    <property type="evidence" value="ECO:0007669"/>
    <property type="project" value="UniProtKB-ARBA"/>
</dbReference>
<dbReference type="InterPro" id="IPR039133">
    <property type="entry name" value="RNF25"/>
</dbReference>
<feature type="domain" description="RING-type" evidence="5">
    <location>
        <begin position="126"/>
        <end position="189"/>
    </location>
</feature>
<dbReference type="GO" id="GO:0009893">
    <property type="term" value="P:positive regulation of metabolic process"/>
    <property type="evidence" value="ECO:0007669"/>
    <property type="project" value="UniProtKB-ARBA"/>
</dbReference>
<dbReference type="GO" id="GO:0033554">
    <property type="term" value="P:cellular response to stress"/>
    <property type="evidence" value="ECO:0007669"/>
    <property type="project" value="UniProtKB-ARBA"/>
</dbReference>
<evidence type="ECO:0000256" key="3">
    <source>
        <dbReference type="PROSITE-ProRule" id="PRU00175"/>
    </source>
</evidence>
<dbReference type="CDD" id="cd23818">
    <property type="entry name" value="RWD_RNF25"/>
    <property type="match status" value="1"/>
</dbReference>
<dbReference type="PROSITE" id="PS50089">
    <property type="entry name" value="ZF_RING_2"/>
    <property type="match status" value="1"/>
</dbReference>
<dbReference type="InterPro" id="IPR016135">
    <property type="entry name" value="UBQ-conjugating_enzyme/RWD"/>
</dbReference>
<dbReference type="InterPro" id="IPR001841">
    <property type="entry name" value="Znf_RING"/>
</dbReference>
<protein>
    <recommendedName>
        <fullName evidence="9">E3 ubiquitin-protein ligase RNF25</fullName>
    </recommendedName>
</protein>
<dbReference type="SUPFAM" id="SSF57850">
    <property type="entry name" value="RING/U-box"/>
    <property type="match status" value="1"/>
</dbReference>
<gene>
    <name evidence="7" type="ORF">Pmani_036784</name>
</gene>
<proteinExistence type="predicted"/>
<evidence type="ECO:0000259" key="5">
    <source>
        <dbReference type="PROSITE" id="PS50089"/>
    </source>
</evidence>
<evidence type="ECO:0000259" key="6">
    <source>
        <dbReference type="PROSITE" id="PS50908"/>
    </source>
</evidence>
<feature type="compositionally biased region" description="Gly residues" evidence="4">
    <location>
        <begin position="358"/>
        <end position="379"/>
    </location>
</feature>
<evidence type="ECO:0000256" key="1">
    <source>
        <dbReference type="ARBA" id="ARBA00022771"/>
    </source>
</evidence>
<dbReference type="FunFam" id="3.10.110.10:FF:000050">
    <property type="entry name" value="eIF-2-alpha kinase GCN2"/>
    <property type="match status" value="1"/>
</dbReference>
<dbReference type="GO" id="GO:0008270">
    <property type="term" value="F:zinc ion binding"/>
    <property type="evidence" value="ECO:0007669"/>
    <property type="project" value="UniProtKB-KW"/>
</dbReference>
<dbReference type="GO" id="GO:0005634">
    <property type="term" value="C:nucleus"/>
    <property type="evidence" value="ECO:0007669"/>
    <property type="project" value="TreeGrafter"/>
</dbReference>
<sequence length="469" mass="51098">MASTNEAIVEEVEALQAIMMDEVVVLTGDGDVPCGVQVVVVPATAQKLEEQHVRVTLTITLPPEYPDVPPTITLRNPRGVDDDVLEKIQQESRRKCDEFLGCPVIYELIEVVRDNLTANNTPSCPCAICLHHFTDADHFTKTPCFHYFHSFCLGRYVATCEAEAAAEENEPQPSWMTREKKQLMCPVCRDPIQLQLSSVTLLAALPPEAESSVMPFCPDDPELVALQCKMAALYIAQKQKGGIIDLEEERNKFLLSSERAESCELLDDGREMEMVRGCGGGDESTENRPTQPMLQQQQQLAGSRRGYRPQHHQRTNNNPPSHKPHVGGGFGGGSYARGPWRHTDQVGDSRPWSESHNTGGGRGGSRGRGRSGGGGGSRGGIHHHSARIIPDHKDFNQVIENGCGGKGSGNKQMGGRYDNNEVLVSSGTGGGRKGSKGNRQRYGGGRGRGRGPPQTFTPSSLHNSAQDWS</sequence>
<keyword evidence="8" id="KW-1185">Reference proteome</keyword>
<evidence type="ECO:0000256" key="4">
    <source>
        <dbReference type="SAM" id="MobiDB-lite"/>
    </source>
</evidence>
<keyword evidence="2" id="KW-0862">Zinc</keyword>
<dbReference type="GO" id="GO:0051246">
    <property type="term" value="P:regulation of protein metabolic process"/>
    <property type="evidence" value="ECO:0007669"/>
    <property type="project" value="UniProtKB-ARBA"/>
</dbReference>
<feature type="region of interest" description="Disordered" evidence="4">
    <location>
        <begin position="274"/>
        <end position="469"/>
    </location>
</feature>
<dbReference type="GO" id="GO:0061630">
    <property type="term" value="F:ubiquitin protein ligase activity"/>
    <property type="evidence" value="ECO:0007669"/>
    <property type="project" value="InterPro"/>
</dbReference>
<evidence type="ECO:0008006" key="9">
    <source>
        <dbReference type="Google" id="ProtNLM"/>
    </source>
</evidence>
<accession>A0AAE1NIS1</accession>
<name>A0AAE1NIS1_9EUCA</name>
<organism evidence="7 8">
    <name type="scientific">Petrolisthes manimaculis</name>
    <dbReference type="NCBI Taxonomy" id="1843537"/>
    <lineage>
        <taxon>Eukaryota</taxon>
        <taxon>Metazoa</taxon>
        <taxon>Ecdysozoa</taxon>
        <taxon>Arthropoda</taxon>
        <taxon>Crustacea</taxon>
        <taxon>Multicrustacea</taxon>
        <taxon>Malacostraca</taxon>
        <taxon>Eumalacostraca</taxon>
        <taxon>Eucarida</taxon>
        <taxon>Decapoda</taxon>
        <taxon>Pleocyemata</taxon>
        <taxon>Anomura</taxon>
        <taxon>Galatheoidea</taxon>
        <taxon>Porcellanidae</taxon>
        <taxon>Petrolisthes</taxon>
    </lineage>
</organism>
<dbReference type="Pfam" id="PF05773">
    <property type="entry name" value="RWD"/>
    <property type="match status" value="1"/>
</dbReference>
<dbReference type="GO" id="GO:0016567">
    <property type="term" value="P:protein ubiquitination"/>
    <property type="evidence" value="ECO:0007669"/>
    <property type="project" value="TreeGrafter"/>
</dbReference>
<reference evidence="7" key="1">
    <citation type="submission" date="2023-11" db="EMBL/GenBank/DDBJ databases">
        <title>Genome assemblies of two species of porcelain crab, Petrolisthes cinctipes and Petrolisthes manimaculis (Anomura: Porcellanidae).</title>
        <authorList>
            <person name="Angst P."/>
        </authorList>
    </citation>
    <scope>NUCLEOTIDE SEQUENCE</scope>
    <source>
        <strain evidence="7">PB745_02</strain>
        <tissue evidence="7">Gill</tissue>
    </source>
</reference>
<dbReference type="SMART" id="SM00591">
    <property type="entry name" value="RWD"/>
    <property type="match status" value="1"/>
</dbReference>
<dbReference type="Proteomes" id="UP001292094">
    <property type="component" value="Unassembled WGS sequence"/>
</dbReference>
<dbReference type="InterPro" id="IPR013083">
    <property type="entry name" value="Znf_RING/FYVE/PHD"/>
</dbReference>
<feature type="domain" description="RWD" evidence="6">
    <location>
        <begin position="10"/>
        <end position="119"/>
    </location>
</feature>
<keyword evidence="1 3" id="KW-0863">Zinc-finger</keyword>
<evidence type="ECO:0000313" key="7">
    <source>
        <dbReference type="EMBL" id="KAK4290303.1"/>
    </source>
</evidence>
<dbReference type="AlphaFoldDB" id="A0AAE1NIS1"/>
<dbReference type="PANTHER" id="PTHR13198:SF4">
    <property type="entry name" value="E3 UBIQUITIN-PROTEIN LIGASE RNF25"/>
    <property type="match status" value="1"/>
</dbReference>
<comment type="caution">
    <text evidence="7">The sequence shown here is derived from an EMBL/GenBank/DDBJ whole genome shotgun (WGS) entry which is preliminary data.</text>
</comment>
<dbReference type="Gene3D" id="3.30.40.10">
    <property type="entry name" value="Zinc/RING finger domain, C3HC4 (zinc finger)"/>
    <property type="match status" value="1"/>
</dbReference>
<dbReference type="SMART" id="SM00184">
    <property type="entry name" value="RING"/>
    <property type="match status" value="1"/>
</dbReference>
<dbReference type="PROSITE" id="PS50908">
    <property type="entry name" value="RWD"/>
    <property type="match status" value="1"/>
</dbReference>
<dbReference type="EMBL" id="JAWZYT010005529">
    <property type="protein sequence ID" value="KAK4290303.1"/>
    <property type="molecule type" value="Genomic_DNA"/>
</dbReference>
<dbReference type="FunFam" id="3.30.40.10:FF:000215">
    <property type="entry name" value="E3 ubiquitin-protein ligase RNF25"/>
    <property type="match status" value="1"/>
</dbReference>
<dbReference type="InterPro" id="IPR006575">
    <property type="entry name" value="RWD_dom"/>
</dbReference>
<keyword evidence="1 3" id="KW-0479">Metal-binding</keyword>
<feature type="compositionally biased region" description="Gly residues" evidence="4">
    <location>
        <begin position="326"/>
        <end position="335"/>
    </location>
</feature>
<evidence type="ECO:0000313" key="8">
    <source>
        <dbReference type="Proteomes" id="UP001292094"/>
    </source>
</evidence>
<feature type="compositionally biased region" description="Basic and acidic residues" evidence="4">
    <location>
        <begin position="341"/>
        <end position="353"/>
    </location>
</feature>